<sequence>MVRIIRDSLRQPGDPPHGREVHKRDFDPELMYAECARCGRPLLWEQGRSTLFVAGTGVAYGDLDMQCMIISDGCPRCQPERTGYRHRIVRVGSVEMHDALLDDGVGGTA</sequence>
<dbReference type="KEGG" id="dvl:Dvul_2455"/>
<evidence type="ECO:0000313" key="1">
    <source>
        <dbReference type="EMBL" id="ABM29471.1"/>
    </source>
</evidence>
<proteinExistence type="predicted"/>
<accession>A0A0H3AAX4</accession>
<protein>
    <submittedName>
        <fullName evidence="1">Uncharacterized protein</fullName>
    </submittedName>
</protein>
<organism evidence="1 2">
    <name type="scientific">Nitratidesulfovibrio vulgaris (strain DP4)</name>
    <name type="common">Desulfovibrio vulgaris</name>
    <dbReference type="NCBI Taxonomy" id="391774"/>
    <lineage>
        <taxon>Bacteria</taxon>
        <taxon>Pseudomonadati</taxon>
        <taxon>Thermodesulfobacteriota</taxon>
        <taxon>Desulfovibrionia</taxon>
        <taxon>Desulfovibrionales</taxon>
        <taxon>Desulfovibrionaceae</taxon>
        <taxon>Nitratidesulfovibrio</taxon>
    </lineage>
</organism>
<dbReference type="RefSeq" id="WP_010937793.1">
    <property type="nucleotide sequence ID" value="NC_008751.1"/>
</dbReference>
<dbReference type="AlphaFoldDB" id="A0A0H3AAX4"/>
<dbReference type="Proteomes" id="UP000009173">
    <property type="component" value="Chromosome"/>
</dbReference>
<dbReference type="EMBL" id="CP000527">
    <property type="protein sequence ID" value="ABM29471.1"/>
    <property type="molecule type" value="Genomic_DNA"/>
</dbReference>
<name>A0A0H3AAX4_NITV4</name>
<evidence type="ECO:0000313" key="2">
    <source>
        <dbReference type="Proteomes" id="UP000009173"/>
    </source>
</evidence>
<dbReference type="HOGENOM" id="CLU_2179636_0_0_7"/>
<reference evidence="2" key="1">
    <citation type="journal article" date="2009" name="Environ. Microbiol.">
        <title>Contribution of mobile genetic elements to Desulfovibrio vulgaris genome plasticity.</title>
        <authorList>
            <person name="Walker C.B."/>
            <person name="Stolyar S."/>
            <person name="Chivian D."/>
            <person name="Pinel N."/>
            <person name="Gabster J.A."/>
            <person name="Dehal P.S."/>
            <person name="He Z."/>
            <person name="Yang Z.K."/>
            <person name="Yen H.C."/>
            <person name="Zhou J."/>
            <person name="Wall J.D."/>
            <person name="Hazen T.C."/>
            <person name="Arkin A.P."/>
            <person name="Stahl D.A."/>
        </authorList>
    </citation>
    <scope>NUCLEOTIDE SEQUENCE [LARGE SCALE GENOMIC DNA]</scope>
    <source>
        <strain evidence="2">DP4</strain>
    </source>
</reference>
<gene>
    <name evidence="1" type="ordered locus">Dvul_2455</name>
</gene>